<evidence type="ECO:0000313" key="2">
    <source>
        <dbReference type="EMBL" id="SEA23774.1"/>
    </source>
</evidence>
<sequence length="228" mass="26488">MFFCQFLFRQLGDPVENPTFGQHIFIRIMSTIVDQFLKGLKERLPEEDNEDLSYAVGATDEEIARLKERYPQTPDSLVYLLKQINGTYHQQYGDRKIAVLMLGSDVGEYPYYLKSVDQILKEKMYNESIRERYDTYFDEISELVGEGIDPDVPVQSWLHFSDCMNNGGTSSLYIDFNPAPGGTPGQIVRFLHDPDSYKVIAPSFDQYLQDLVDKDYDFILEEDEDDFY</sequence>
<organism evidence="2 3">
    <name type="scientific">Chitinophaga terrae</name>
    <name type="common">ex Kim and Jung 2007</name>
    <dbReference type="NCBI Taxonomy" id="408074"/>
    <lineage>
        <taxon>Bacteria</taxon>
        <taxon>Pseudomonadati</taxon>
        <taxon>Bacteroidota</taxon>
        <taxon>Chitinophagia</taxon>
        <taxon>Chitinophagales</taxon>
        <taxon>Chitinophagaceae</taxon>
        <taxon>Chitinophaga</taxon>
    </lineage>
</organism>
<reference evidence="3" key="1">
    <citation type="submission" date="2016-10" db="EMBL/GenBank/DDBJ databases">
        <authorList>
            <person name="Varghese N."/>
            <person name="Submissions S."/>
        </authorList>
    </citation>
    <scope>NUCLEOTIDE SEQUENCE [LARGE SCALE GENOMIC DNA]</scope>
    <source>
        <strain evidence="3">DSM 23920</strain>
    </source>
</reference>
<dbReference type="Pfam" id="PF09346">
    <property type="entry name" value="SMI1_KNR4"/>
    <property type="match status" value="1"/>
</dbReference>
<evidence type="ECO:0000259" key="1">
    <source>
        <dbReference type="Pfam" id="PF09346"/>
    </source>
</evidence>
<keyword evidence="3" id="KW-1185">Reference proteome</keyword>
<protein>
    <submittedName>
        <fullName evidence="2">SMI1 / KNR4 family (SUKH-1)</fullName>
    </submittedName>
</protein>
<dbReference type="InterPro" id="IPR037883">
    <property type="entry name" value="Knr4/Smi1-like_sf"/>
</dbReference>
<feature type="domain" description="Knr4/Smi1-like" evidence="1">
    <location>
        <begin position="57"/>
        <end position="209"/>
    </location>
</feature>
<accession>A0A1H3ZKI3</accession>
<dbReference type="EMBL" id="FNRL01000004">
    <property type="protein sequence ID" value="SEA23774.1"/>
    <property type="molecule type" value="Genomic_DNA"/>
</dbReference>
<dbReference type="Proteomes" id="UP000199656">
    <property type="component" value="Unassembled WGS sequence"/>
</dbReference>
<dbReference type="InterPro" id="IPR018958">
    <property type="entry name" value="Knr4/Smi1-like_dom"/>
</dbReference>
<dbReference type="AlphaFoldDB" id="A0A1H3ZKI3"/>
<dbReference type="STRING" id="408074.SAMN05660909_01253"/>
<name>A0A1H3ZKI3_9BACT</name>
<dbReference type="Gene3D" id="3.40.1580.10">
    <property type="entry name" value="SMI1/KNR4-like"/>
    <property type="match status" value="1"/>
</dbReference>
<gene>
    <name evidence="2" type="ORF">SAMN05660909_01253</name>
</gene>
<proteinExistence type="predicted"/>
<dbReference type="SUPFAM" id="SSF160631">
    <property type="entry name" value="SMI1/KNR4-like"/>
    <property type="match status" value="1"/>
</dbReference>
<evidence type="ECO:0000313" key="3">
    <source>
        <dbReference type="Proteomes" id="UP000199656"/>
    </source>
</evidence>